<evidence type="ECO:0000313" key="4">
    <source>
        <dbReference type="Proteomes" id="UP000011715"/>
    </source>
</evidence>
<accession>A0A0C4EAV7</accession>
<proteinExistence type="predicted"/>
<name>A0A0C4EAV7_MAGP6</name>
<reference evidence="3" key="4">
    <citation type="journal article" date="2015" name="G3 (Bethesda)">
        <title>Genome sequences of three phytopathogenic species of the Magnaporthaceae family of fungi.</title>
        <authorList>
            <person name="Okagaki L.H."/>
            <person name="Nunes C.C."/>
            <person name="Sailsbery J."/>
            <person name="Clay B."/>
            <person name="Brown D."/>
            <person name="John T."/>
            <person name="Oh Y."/>
            <person name="Young N."/>
            <person name="Fitzgerald M."/>
            <person name="Haas B.J."/>
            <person name="Zeng Q."/>
            <person name="Young S."/>
            <person name="Adiconis X."/>
            <person name="Fan L."/>
            <person name="Levin J.Z."/>
            <person name="Mitchell T.K."/>
            <person name="Okubara P.A."/>
            <person name="Farman M.L."/>
            <person name="Kohn L.M."/>
            <person name="Birren B."/>
            <person name="Ma L.-J."/>
            <person name="Dean R.A."/>
        </authorList>
    </citation>
    <scope>NUCLEOTIDE SEQUENCE</scope>
    <source>
        <strain evidence="3">ATCC 64411 / 73-15</strain>
    </source>
</reference>
<keyword evidence="1" id="KW-0472">Membrane</keyword>
<evidence type="ECO:0000313" key="3">
    <source>
        <dbReference type="EnsemblFungi" id="MAPG_09791T0"/>
    </source>
</evidence>
<dbReference type="EMBL" id="GL876976">
    <property type="protein sequence ID" value="KLU91270.1"/>
    <property type="molecule type" value="Genomic_DNA"/>
</dbReference>
<evidence type="ECO:0000313" key="2">
    <source>
        <dbReference type="EMBL" id="KLU91270.1"/>
    </source>
</evidence>
<gene>
    <name evidence="2" type="ORF">MAPG_09791</name>
</gene>
<reference evidence="3" key="5">
    <citation type="submission" date="2015-06" db="UniProtKB">
        <authorList>
            <consortium name="EnsemblFungi"/>
        </authorList>
    </citation>
    <scope>IDENTIFICATION</scope>
    <source>
        <strain evidence="3">ATCC 64411</strain>
    </source>
</reference>
<evidence type="ECO:0000256" key="1">
    <source>
        <dbReference type="SAM" id="Phobius"/>
    </source>
</evidence>
<reference evidence="4" key="1">
    <citation type="submission" date="2010-05" db="EMBL/GenBank/DDBJ databases">
        <title>The genome sequence of Magnaporthe poae strain ATCC 64411.</title>
        <authorList>
            <person name="Ma L.-J."/>
            <person name="Dead R."/>
            <person name="Young S."/>
            <person name="Zeng Q."/>
            <person name="Koehrsen M."/>
            <person name="Alvarado L."/>
            <person name="Berlin A."/>
            <person name="Chapman S.B."/>
            <person name="Chen Z."/>
            <person name="Freedman E."/>
            <person name="Gellesch M."/>
            <person name="Goldberg J."/>
            <person name="Griggs A."/>
            <person name="Gujja S."/>
            <person name="Heilman E.R."/>
            <person name="Heiman D."/>
            <person name="Hepburn T."/>
            <person name="Howarth C."/>
            <person name="Jen D."/>
            <person name="Larson L."/>
            <person name="Mehta T."/>
            <person name="Neiman D."/>
            <person name="Pearson M."/>
            <person name="Roberts A."/>
            <person name="Saif S."/>
            <person name="Shea T."/>
            <person name="Shenoy N."/>
            <person name="Sisk P."/>
            <person name="Stolte C."/>
            <person name="Sykes S."/>
            <person name="Walk T."/>
            <person name="White J."/>
            <person name="Yandava C."/>
            <person name="Haas B."/>
            <person name="Nusbaum C."/>
            <person name="Birren B."/>
        </authorList>
    </citation>
    <scope>NUCLEOTIDE SEQUENCE [LARGE SCALE GENOMIC DNA]</scope>
    <source>
        <strain evidence="4">ATCC 64411 / 73-15</strain>
    </source>
</reference>
<reference evidence="2" key="3">
    <citation type="submission" date="2011-03" db="EMBL/GenBank/DDBJ databases">
        <title>Annotation of Magnaporthe poae ATCC 64411.</title>
        <authorList>
            <person name="Ma L.-J."/>
            <person name="Dead R."/>
            <person name="Young S.K."/>
            <person name="Zeng Q."/>
            <person name="Gargeya S."/>
            <person name="Fitzgerald M."/>
            <person name="Haas B."/>
            <person name="Abouelleil A."/>
            <person name="Alvarado L."/>
            <person name="Arachchi H.M."/>
            <person name="Berlin A."/>
            <person name="Brown A."/>
            <person name="Chapman S.B."/>
            <person name="Chen Z."/>
            <person name="Dunbar C."/>
            <person name="Freedman E."/>
            <person name="Gearin G."/>
            <person name="Gellesch M."/>
            <person name="Goldberg J."/>
            <person name="Griggs A."/>
            <person name="Gujja S."/>
            <person name="Heiman D."/>
            <person name="Howarth C."/>
            <person name="Larson L."/>
            <person name="Lui A."/>
            <person name="MacDonald P.J.P."/>
            <person name="Mehta T."/>
            <person name="Montmayeur A."/>
            <person name="Murphy C."/>
            <person name="Neiman D."/>
            <person name="Pearson M."/>
            <person name="Priest M."/>
            <person name="Roberts A."/>
            <person name="Saif S."/>
            <person name="Shea T."/>
            <person name="Shenoy N."/>
            <person name="Sisk P."/>
            <person name="Stolte C."/>
            <person name="Sykes S."/>
            <person name="Yandava C."/>
            <person name="Wortman J."/>
            <person name="Nusbaum C."/>
            <person name="Birren B."/>
        </authorList>
    </citation>
    <scope>NUCLEOTIDE SEQUENCE</scope>
    <source>
        <strain evidence="2">ATCC 64411</strain>
    </source>
</reference>
<keyword evidence="4" id="KW-1185">Reference proteome</keyword>
<sequence>MTSAVRVNETHPPEASRAVLAYNRTAGGRYLTGSPGADYDAFRGCCPTHSQLDVSWFVTQHTCDGLAICFTDDELIPETWKGCVRDAAQGRIDAMGIRGGGDGTGMREGSAIRVEDAIEAHREVVNYTMLTRSWTVGTGSGSGAARREGGSGLWALIIGAMVFIAAAQTLLE</sequence>
<dbReference type="VEuPathDB" id="FungiDB:MAPG_09791"/>
<feature type="transmembrane region" description="Helical" evidence="1">
    <location>
        <begin position="152"/>
        <end position="171"/>
    </location>
</feature>
<organism evidence="3 4">
    <name type="scientific">Magnaporthiopsis poae (strain ATCC 64411 / 73-15)</name>
    <name type="common">Kentucky bluegrass fungus</name>
    <name type="synonym">Magnaporthe poae</name>
    <dbReference type="NCBI Taxonomy" id="644358"/>
    <lineage>
        <taxon>Eukaryota</taxon>
        <taxon>Fungi</taxon>
        <taxon>Dikarya</taxon>
        <taxon>Ascomycota</taxon>
        <taxon>Pezizomycotina</taxon>
        <taxon>Sordariomycetes</taxon>
        <taxon>Sordariomycetidae</taxon>
        <taxon>Magnaporthales</taxon>
        <taxon>Magnaporthaceae</taxon>
        <taxon>Magnaporthiopsis</taxon>
    </lineage>
</organism>
<dbReference type="AlphaFoldDB" id="A0A0C4EAV7"/>
<protein>
    <submittedName>
        <fullName evidence="2 3">Uncharacterized protein</fullName>
    </submittedName>
</protein>
<dbReference type="EnsemblFungi" id="MAPG_09791T0">
    <property type="protein sequence ID" value="MAPG_09791T0"/>
    <property type="gene ID" value="MAPG_09791"/>
</dbReference>
<keyword evidence="1" id="KW-0812">Transmembrane</keyword>
<keyword evidence="1" id="KW-1133">Transmembrane helix</keyword>
<dbReference type="EMBL" id="ADBL01002507">
    <property type="status" value="NOT_ANNOTATED_CDS"/>
    <property type="molecule type" value="Genomic_DNA"/>
</dbReference>
<dbReference type="Proteomes" id="UP000011715">
    <property type="component" value="Unassembled WGS sequence"/>
</dbReference>
<reference evidence="2" key="2">
    <citation type="submission" date="2010-05" db="EMBL/GenBank/DDBJ databases">
        <title>The Genome Sequence of Magnaporthe poae strain ATCC 64411.</title>
        <authorList>
            <consortium name="The Broad Institute Genome Sequencing Platform"/>
            <consortium name="Broad Institute Genome Sequencing Center for Infectious Disease"/>
            <person name="Ma L.-J."/>
            <person name="Dead R."/>
            <person name="Young S."/>
            <person name="Zeng Q."/>
            <person name="Koehrsen M."/>
            <person name="Alvarado L."/>
            <person name="Berlin A."/>
            <person name="Chapman S.B."/>
            <person name="Chen Z."/>
            <person name="Freedman E."/>
            <person name="Gellesch M."/>
            <person name="Goldberg J."/>
            <person name="Griggs A."/>
            <person name="Gujja S."/>
            <person name="Heilman E.R."/>
            <person name="Heiman D."/>
            <person name="Hepburn T."/>
            <person name="Howarth C."/>
            <person name="Jen D."/>
            <person name="Larson L."/>
            <person name="Mehta T."/>
            <person name="Neiman D."/>
            <person name="Pearson M."/>
            <person name="Roberts A."/>
            <person name="Saif S."/>
            <person name="Shea T."/>
            <person name="Shenoy N."/>
            <person name="Sisk P."/>
            <person name="Stolte C."/>
            <person name="Sykes S."/>
            <person name="Walk T."/>
            <person name="White J."/>
            <person name="Yandava C."/>
            <person name="Haas B."/>
            <person name="Nusbaum C."/>
            <person name="Birren B."/>
        </authorList>
    </citation>
    <scope>NUCLEOTIDE SEQUENCE</scope>
    <source>
        <strain evidence="2">ATCC 64411</strain>
    </source>
</reference>